<reference evidence="1 2" key="1">
    <citation type="submission" date="2019-01" db="EMBL/GenBank/DDBJ databases">
        <title>Intercellular communication is required for trap formation in the nematode-trapping fungus Duddingtonia flagrans.</title>
        <authorList>
            <person name="Youssar L."/>
            <person name="Wernet V."/>
            <person name="Hensel N."/>
            <person name="Hildebrandt H.-G."/>
            <person name="Fischer R."/>
        </authorList>
    </citation>
    <scope>NUCLEOTIDE SEQUENCE [LARGE SCALE GENOMIC DNA]</scope>
    <source>
        <strain evidence="1 2">CBS H-5679</strain>
    </source>
</reference>
<dbReference type="GeneID" id="93590244"/>
<gene>
    <name evidence="1" type="ORF">DFL_007933</name>
</gene>
<evidence type="ECO:0008006" key="3">
    <source>
        <dbReference type="Google" id="ProtNLM"/>
    </source>
</evidence>
<keyword evidence="2" id="KW-1185">Reference proteome</keyword>
<dbReference type="RefSeq" id="XP_067489092.1">
    <property type="nucleotide sequence ID" value="XM_067637591.1"/>
</dbReference>
<dbReference type="AlphaFoldDB" id="A0A436ZX45"/>
<accession>A0A436ZX45</accession>
<dbReference type="OrthoDB" id="5274659at2759"/>
<evidence type="ECO:0000313" key="2">
    <source>
        <dbReference type="Proteomes" id="UP000283090"/>
    </source>
</evidence>
<organism evidence="1 2">
    <name type="scientific">Arthrobotrys flagrans</name>
    <name type="common">Nematode-trapping fungus</name>
    <name type="synonym">Trichothecium flagrans</name>
    <dbReference type="NCBI Taxonomy" id="97331"/>
    <lineage>
        <taxon>Eukaryota</taxon>
        <taxon>Fungi</taxon>
        <taxon>Dikarya</taxon>
        <taxon>Ascomycota</taxon>
        <taxon>Pezizomycotina</taxon>
        <taxon>Orbiliomycetes</taxon>
        <taxon>Orbiliales</taxon>
        <taxon>Orbiliaceae</taxon>
        <taxon>Arthrobotrys</taxon>
    </lineage>
</organism>
<protein>
    <recommendedName>
        <fullName evidence="3">F-box domain-containing protein</fullName>
    </recommendedName>
</protein>
<dbReference type="EMBL" id="SAEB01000009">
    <property type="protein sequence ID" value="RVD83548.1"/>
    <property type="molecule type" value="Genomic_DNA"/>
</dbReference>
<comment type="caution">
    <text evidence="1">The sequence shown here is derived from an EMBL/GenBank/DDBJ whole genome shotgun (WGS) entry which is preliminary data.</text>
</comment>
<dbReference type="Proteomes" id="UP000283090">
    <property type="component" value="Unassembled WGS sequence"/>
</dbReference>
<dbReference type="VEuPathDB" id="FungiDB:DFL_007933"/>
<name>A0A436ZX45_ARTFL</name>
<proteinExistence type="predicted"/>
<evidence type="ECO:0000313" key="1">
    <source>
        <dbReference type="EMBL" id="RVD83548.1"/>
    </source>
</evidence>
<sequence>MIQYYPPEIWLSVYDVLPKGDLKSFSRCSKYHRKLALPLLLRQITLSKTSIAAFETGNLKNYRKAVRQINFKSQDLWGLNAFEAINLLRIWTNGLRLFPHVEQLGLWYSTTYEFRFILPLAVLHRISKYEFYPQLRLLSIDNNQIHSHEFGTIKRFMYKQDIETAVASSPENREFLAPALNPGLYHENAIPYPPRVQSLYITDSDGGSFDLSREINPLPTLLFSRMAALGGTLKYLFVSTGALLHNGRLPAPNFPSVEELWIRFYGPVGVPIEVYDEIALRFPNLSHLRIDDFTCDGYDIIDVIDIYICLSRLHNLRKALLPWPRWAYNMDLPGDELVEHLVAAEGFGKIDYIDFRSLNCFSEEGLDGSRQPRMCRVSRKERRFWERYYMPGHYVAFDDEY</sequence>